<name>A0A699YXJ0_HAELA</name>
<organism evidence="1 2">
    <name type="scientific">Haematococcus lacustris</name>
    <name type="common">Green alga</name>
    <name type="synonym">Haematococcus pluvialis</name>
    <dbReference type="NCBI Taxonomy" id="44745"/>
    <lineage>
        <taxon>Eukaryota</taxon>
        <taxon>Viridiplantae</taxon>
        <taxon>Chlorophyta</taxon>
        <taxon>core chlorophytes</taxon>
        <taxon>Chlorophyceae</taxon>
        <taxon>CS clade</taxon>
        <taxon>Chlamydomonadales</taxon>
        <taxon>Haematococcaceae</taxon>
        <taxon>Haematococcus</taxon>
    </lineage>
</organism>
<proteinExistence type="predicted"/>
<evidence type="ECO:0000313" key="2">
    <source>
        <dbReference type="Proteomes" id="UP000485058"/>
    </source>
</evidence>
<protein>
    <submittedName>
        <fullName evidence="1">Uncharacterized protein</fullName>
    </submittedName>
</protein>
<dbReference type="AlphaFoldDB" id="A0A699YXJ0"/>
<evidence type="ECO:0000313" key="1">
    <source>
        <dbReference type="EMBL" id="GFH12238.1"/>
    </source>
</evidence>
<accession>A0A699YXJ0</accession>
<dbReference type="Proteomes" id="UP000485058">
    <property type="component" value="Unassembled WGS sequence"/>
</dbReference>
<comment type="caution">
    <text evidence="1">The sequence shown here is derived from an EMBL/GenBank/DDBJ whole genome shotgun (WGS) entry which is preliminary data.</text>
</comment>
<keyword evidence="2" id="KW-1185">Reference proteome</keyword>
<reference evidence="1 2" key="1">
    <citation type="submission" date="2020-02" db="EMBL/GenBank/DDBJ databases">
        <title>Draft genome sequence of Haematococcus lacustris strain NIES-144.</title>
        <authorList>
            <person name="Morimoto D."/>
            <person name="Nakagawa S."/>
            <person name="Yoshida T."/>
            <person name="Sawayama S."/>
        </authorList>
    </citation>
    <scope>NUCLEOTIDE SEQUENCE [LARGE SCALE GENOMIC DNA]</scope>
    <source>
        <strain evidence="1 2">NIES-144</strain>
    </source>
</reference>
<gene>
    <name evidence="1" type="ORF">HaLaN_07880</name>
</gene>
<dbReference type="EMBL" id="BLLF01000481">
    <property type="protein sequence ID" value="GFH12238.1"/>
    <property type="molecule type" value="Genomic_DNA"/>
</dbReference>
<sequence length="139" mass="14891">MDGSTEQARFARKHHNQSIKTQCLAVVGDTVGSVGVGSECVFEGSWTLDRFQALQFKATRLQLVATTSAIALKYKLQQLEGVGVKLADLVLQALGPARCEAVLSSSDAVAVMLEAKVPGLGKAKATAVKKEWDLKYGRQ</sequence>